<sequence>MHGISIFPGMGYPLEDSLKYLEEASKRGFTRVFTSLHIPEAGSTLEYEAEAIAQKAASLGMELTADVSKGYMKKMESMGLKIHALRLDFGFSPEEIAELSNSDRFKIQLNASVLDEGSLDILLSLGLDPLNVEVCHNYYPRRDTGISWDFLKKRNDFFHSLGMKTMAFIPSRSGKRGPLFEGLPTVEAHRDIMPMVSAQHLMKGGTDLVLFGDAIASLLELDSLSGIRQDVVRLPIRLLADEAEASAFLSGIHHNRLDPAEYVIRSEESRTIKKSKVFPINCINRDVYSVTIDNNGYGRYEGELQIVKKDLPADPRVNVLGSSRDGKLLIDMLGPGDAFEFHILKDRM</sequence>
<evidence type="ECO:0000313" key="4">
    <source>
        <dbReference type="Proteomes" id="UP001519271"/>
    </source>
</evidence>
<evidence type="ECO:0000259" key="1">
    <source>
        <dbReference type="Pfam" id="PF05913"/>
    </source>
</evidence>
<dbReference type="InterPro" id="IPR043894">
    <property type="entry name" value="MupG_C"/>
</dbReference>
<dbReference type="Gene3D" id="3.20.20.70">
    <property type="entry name" value="Aldolase class I"/>
    <property type="match status" value="1"/>
</dbReference>
<name>A0ABS4G5Q3_9CLOT</name>
<dbReference type="InterPro" id="IPR043797">
    <property type="entry name" value="MupG_N"/>
</dbReference>
<dbReference type="PANTHER" id="PTHR38435">
    <property type="match status" value="1"/>
</dbReference>
<dbReference type="RefSeq" id="WP_209460037.1">
    <property type="nucleotide sequence ID" value="NZ_JAGGKC010000020.1"/>
</dbReference>
<dbReference type="InterPro" id="IPR017853">
    <property type="entry name" value="GH"/>
</dbReference>
<comment type="caution">
    <text evidence="3">The sequence shown here is derived from an EMBL/GenBank/DDBJ whole genome shotgun (WGS) entry which is preliminary data.</text>
</comment>
<protein>
    <recommendedName>
        <fullName evidence="5">DUF871 domain-containing protein</fullName>
    </recommendedName>
</protein>
<dbReference type="Pfam" id="PF19200">
    <property type="entry name" value="MupG_N"/>
    <property type="match status" value="1"/>
</dbReference>
<feature type="domain" description="6-phospho-N-acetylmuramidase C-terminal" evidence="1">
    <location>
        <begin position="241"/>
        <end position="342"/>
    </location>
</feature>
<dbReference type="SUPFAM" id="SSF51445">
    <property type="entry name" value="(Trans)glycosidases"/>
    <property type="match status" value="1"/>
</dbReference>
<dbReference type="Gene3D" id="2.40.100.10">
    <property type="entry name" value="Cyclophilin-like"/>
    <property type="match status" value="1"/>
</dbReference>
<dbReference type="PANTHER" id="PTHR38435:SF2">
    <property type="entry name" value="DUF871 DOMAIN-CONTAINING PROTEIN"/>
    <property type="match status" value="1"/>
</dbReference>
<dbReference type="InterPro" id="IPR008589">
    <property type="entry name" value="MupG"/>
</dbReference>
<dbReference type="InterPro" id="IPR013785">
    <property type="entry name" value="Aldolase_TIM"/>
</dbReference>
<evidence type="ECO:0000313" key="3">
    <source>
        <dbReference type="EMBL" id="MBP1919854.1"/>
    </source>
</evidence>
<dbReference type="EMBL" id="JAGGKC010000020">
    <property type="protein sequence ID" value="MBP1919854.1"/>
    <property type="molecule type" value="Genomic_DNA"/>
</dbReference>
<reference evidence="3 4" key="1">
    <citation type="submission" date="2021-03" db="EMBL/GenBank/DDBJ databases">
        <title>Genomic Encyclopedia of Type Strains, Phase IV (KMG-IV): sequencing the most valuable type-strain genomes for metagenomic binning, comparative biology and taxonomic classification.</title>
        <authorList>
            <person name="Goeker M."/>
        </authorList>
    </citation>
    <scope>NUCLEOTIDE SEQUENCE [LARGE SCALE GENOMIC DNA]</scope>
    <source>
        <strain evidence="3 4">DSM 6139</strain>
    </source>
</reference>
<feature type="domain" description="6-phospho-N-acetylmuramidase N-terminal" evidence="2">
    <location>
        <begin position="3"/>
        <end position="225"/>
    </location>
</feature>
<evidence type="ECO:0000259" key="2">
    <source>
        <dbReference type="Pfam" id="PF19200"/>
    </source>
</evidence>
<dbReference type="SUPFAM" id="SSF50891">
    <property type="entry name" value="Cyclophilin-like"/>
    <property type="match status" value="1"/>
</dbReference>
<dbReference type="Proteomes" id="UP001519271">
    <property type="component" value="Unassembled WGS sequence"/>
</dbReference>
<dbReference type="Pfam" id="PF05913">
    <property type="entry name" value="MupG_C"/>
    <property type="match status" value="1"/>
</dbReference>
<accession>A0ABS4G5Q3</accession>
<gene>
    <name evidence="3" type="ORF">J2Z34_002350</name>
</gene>
<organism evidence="3 4">
    <name type="scientific">Youngiibacter multivorans</name>
    <dbReference type="NCBI Taxonomy" id="937251"/>
    <lineage>
        <taxon>Bacteria</taxon>
        <taxon>Bacillati</taxon>
        <taxon>Bacillota</taxon>
        <taxon>Clostridia</taxon>
        <taxon>Eubacteriales</taxon>
        <taxon>Clostridiaceae</taxon>
        <taxon>Youngiibacter</taxon>
    </lineage>
</organism>
<keyword evidence="4" id="KW-1185">Reference proteome</keyword>
<dbReference type="InterPro" id="IPR029000">
    <property type="entry name" value="Cyclophilin-like_dom_sf"/>
</dbReference>
<evidence type="ECO:0008006" key="5">
    <source>
        <dbReference type="Google" id="ProtNLM"/>
    </source>
</evidence>
<proteinExistence type="predicted"/>